<sequence length="124" mass="14238">MAEIAILEEKLRQAMLNSDVQALDELIADDLVFTMHTGLVINKQDDLEAHRTGMQKFTNIELDEQQIRDYRDLAVVSVKAVLTGKFNGQPYSATYRFTRVWVKRQNQWQIAAGHISQVSDARLF</sequence>
<keyword evidence="3" id="KW-1185">Reference proteome</keyword>
<dbReference type="EMBL" id="JYON01000020">
    <property type="protein sequence ID" value="KJH70615.1"/>
    <property type="molecule type" value="Genomic_DNA"/>
</dbReference>
<dbReference type="AlphaFoldDB" id="A0A0D8ZPE3"/>
<dbReference type="RefSeq" id="WP_045055889.1">
    <property type="nucleotide sequence ID" value="NZ_CAWMDP010000007.1"/>
</dbReference>
<dbReference type="OrthoDB" id="5383110at2"/>
<gene>
    <name evidence="2" type="ORF">UH38_17045</name>
</gene>
<organism evidence="2 3">
    <name type="scientific">Aliterella atlantica CENA595</name>
    <dbReference type="NCBI Taxonomy" id="1618023"/>
    <lineage>
        <taxon>Bacteria</taxon>
        <taxon>Bacillati</taxon>
        <taxon>Cyanobacteriota</taxon>
        <taxon>Cyanophyceae</taxon>
        <taxon>Chroococcidiopsidales</taxon>
        <taxon>Aliterellaceae</taxon>
        <taxon>Aliterella</taxon>
    </lineage>
</organism>
<reference evidence="2 3" key="1">
    <citation type="submission" date="2015-02" db="EMBL/GenBank/DDBJ databases">
        <title>Draft genome of a novel marine cyanobacterium (Chroococcales) isolated from South Atlantic Ocean.</title>
        <authorList>
            <person name="Rigonato J."/>
            <person name="Alvarenga D.O."/>
            <person name="Branco L.H."/>
            <person name="Varani A.M."/>
            <person name="Brandini F.P."/>
            <person name="Fiore M.F."/>
        </authorList>
    </citation>
    <scope>NUCLEOTIDE SEQUENCE [LARGE SCALE GENOMIC DNA]</scope>
    <source>
        <strain evidence="2 3">CENA595</strain>
    </source>
</reference>
<accession>A0A0D8ZPE3</accession>
<comment type="caution">
    <text evidence="2">The sequence shown here is derived from an EMBL/GenBank/DDBJ whole genome shotgun (WGS) entry which is preliminary data.</text>
</comment>
<evidence type="ECO:0000313" key="2">
    <source>
        <dbReference type="EMBL" id="KJH70615.1"/>
    </source>
</evidence>
<dbReference type="Proteomes" id="UP000032452">
    <property type="component" value="Unassembled WGS sequence"/>
</dbReference>
<dbReference type="Gene3D" id="3.10.450.50">
    <property type="match status" value="1"/>
</dbReference>
<evidence type="ECO:0000313" key="3">
    <source>
        <dbReference type="Proteomes" id="UP000032452"/>
    </source>
</evidence>
<dbReference type="SUPFAM" id="SSF54427">
    <property type="entry name" value="NTF2-like"/>
    <property type="match status" value="1"/>
</dbReference>
<dbReference type="InterPro" id="IPR032710">
    <property type="entry name" value="NTF2-like_dom_sf"/>
</dbReference>
<proteinExistence type="predicted"/>
<dbReference type="Pfam" id="PF14534">
    <property type="entry name" value="DUF4440"/>
    <property type="match status" value="1"/>
</dbReference>
<protein>
    <recommendedName>
        <fullName evidence="1">DUF4440 domain-containing protein</fullName>
    </recommendedName>
</protein>
<dbReference type="STRING" id="1618023.UH38_17045"/>
<dbReference type="InterPro" id="IPR027843">
    <property type="entry name" value="DUF4440"/>
</dbReference>
<name>A0A0D8ZPE3_9CYAN</name>
<feature type="domain" description="DUF4440" evidence="1">
    <location>
        <begin position="7"/>
        <end position="110"/>
    </location>
</feature>
<evidence type="ECO:0000259" key="1">
    <source>
        <dbReference type="Pfam" id="PF14534"/>
    </source>
</evidence>